<dbReference type="RefSeq" id="WP_132010169.1">
    <property type="nucleotide sequence ID" value="NZ_JBHUNN010000002.1"/>
</dbReference>
<evidence type="ECO:0000256" key="6">
    <source>
        <dbReference type="ARBA" id="ARBA00023134"/>
    </source>
</evidence>
<keyword evidence="6" id="KW-0342">GTP-binding</keyword>
<dbReference type="AlphaFoldDB" id="A0A4R2GP16"/>
<dbReference type="NCBIfam" id="TIGR01916">
    <property type="entry name" value="F420_cofE"/>
    <property type="match status" value="1"/>
</dbReference>
<proteinExistence type="predicted"/>
<sequence length="251" mass="26964">MANVTLMPLPDFPRVEPGDRLDGQILAAAGEAGLRDGDIVVLAQKIISKSEGRYLQLRDVVPSAEAARLAAIARKDPRLVELILAESRCVMRVAPGVIIVRHRLGYVMANAGIDQSNLAQGAAERVLLLPEDPDRSAAELRRKLQAATGRRLAVLIIDSFGRAWRNGACGTTIGSSGLQALQDLRGRPDLFGRRLETSELAFADEIAAAASLVMGQADEGKPVVIVRGVAWDESDQTARNLVRPTASDLFK</sequence>
<keyword evidence="10" id="KW-1185">Reference proteome</keyword>
<keyword evidence="3" id="KW-0547">Nucleotide-binding</keyword>
<name>A0A4R2GP16_9HYPH</name>
<evidence type="ECO:0000256" key="1">
    <source>
        <dbReference type="ARBA" id="ARBA00022598"/>
    </source>
</evidence>
<dbReference type="Pfam" id="PF01996">
    <property type="entry name" value="F420_ligase"/>
    <property type="match status" value="1"/>
</dbReference>
<dbReference type="PANTHER" id="PTHR47917:SF1">
    <property type="entry name" value="COENZYME F420:L-GLUTAMATE LIGASE"/>
    <property type="match status" value="1"/>
</dbReference>
<reference evidence="9 10" key="1">
    <citation type="submission" date="2019-03" db="EMBL/GenBank/DDBJ databases">
        <title>Genomic Encyclopedia of Type Strains, Phase IV (KMG-IV): sequencing the most valuable type-strain genomes for metagenomic binning, comparative biology and taxonomic classification.</title>
        <authorList>
            <person name="Goeker M."/>
        </authorList>
    </citation>
    <scope>NUCLEOTIDE SEQUENCE [LARGE SCALE GENOMIC DNA]</scope>
    <source>
        <strain evidence="9 10">DSM 22958</strain>
    </source>
</reference>
<dbReference type="GO" id="GO:0046872">
    <property type="term" value="F:metal ion binding"/>
    <property type="evidence" value="ECO:0007669"/>
    <property type="project" value="UniProtKB-KW"/>
</dbReference>
<evidence type="ECO:0000256" key="2">
    <source>
        <dbReference type="ARBA" id="ARBA00022723"/>
    </source>
</evidence>
<dbReference type="GO" id="GO:0005525">
    <property type="term" value="F:GTP binding"/>
    <property type="evidence" value="ECO:0007669"/>
    <property type="project" value="UniProtKB-KW"/>
</dbReference>
<evidence type="ECO:0000256" key="4">
    <source>
        <dbReference type="ARBA" id="ARBA00022842"/>
    </source>
</evidence>
<dbReference type="PANTHER" id="PTHR47917">
    <property type="match status" value="1"/>
</dbReference>
<organism evidence="9 10">
    <name type="scientific">Camelimonas lactis</name>
    <dbReference type="NCBI Taxonomy" id="659006"/>
    <lineage>
        <taxon>Bacteria</taxon>
        <taxon>Pseudomonadati</taxon>
        <taxon>Pseudomonadota</taxon>
        <taxon>Alphaproteobacteria</taxon>
        <taxon>Hyphomicrobiales</taxon>
        <taxon>Chelatococcaceae</taxon>
        <taxon>Camelimonas</taxon>
    </lineage>
</organism>
<dbReference type="InterPro" id="IPR008225">
    <property type="entry name" value="F420-0_g-glutamyl_ligase"/>
</dbReference>
<evidence type="ECO:0000259" key="8">
    <source>
        <dbReference type="Pfam" id="PF01996"/>
    </source>
</evidence>
<evidence type="ECO:0000256" key="7">
    <source>
        <dbReference type="ARBA" id="ARBA00023211"/>
    </source>
</evidence>
<keyword evidence="5" id="KW-0630">Potassium</keyword>
<comment type="caution">
    <text evidence="9">The sequence shown here is derived from an EMBL/GenBank/DDBJ whole genome shotgun (WGS) entry which is preliminary data.</text>
</comment>
<evidence type="ECO:0000313" key="9">
    <source>
        <dbReference type="EMBL" id="TCO09488.1"/>
    </source>
</evidence>
<gene>
    <name evidence="9" type="ORF">EV666_11711</name>
</gene>
<keyword evidence="1 9" id="KW-0436">Ligase</keyword>
<keyword evidence="7" id="KW-0464">Manganese</keyword>
<dbReference type="OrthoDB" id="9788295at2"/>
<dbReference type="InterPro" id="IPR002847">
    <property type="entry name" value="F420-0_gamma-glut_ligase-dom"/>
</dbReference>
<evidence type="ECO:0000256" key="5">
    <source>
        <dbReference type="ARBA" id="ARBA00022958"/>
    </source>
</evidence>
<dbReference type="Proteomes" id="UP000294881">
    <property type="component" value="Unassembled WGS sequence"/>
</dbReference>
<feature type="domain" description="Coenzyme F420:L-glutamate ligase-like" evidence="8">
    <location>
        <begin position="12"/>
        <end position="228"/>
    </location>
</feature>
<accession>A0A4R2GP16</accession>
<dbReference type="Gene3D" id="3.90.1660.10">
    <property type="entry name" value="CofE-like domain"/>
    <property type="match status" value="1"/>
</dbReference>
<evidence type="ECO:0000313" key="10">
    <source>
        <dbReference type="Proteomes" id="UP000294881"/>
    </source>
</evidence>
<evidence type="ECO:0000256" key="3">
    <source>
        <dbReference type="ARBA" id="ARBA00022741"/>
    </source>
</evidence>
<protein>
    <submittedName>
        <fullName evidence="9">Coenzyme F420-0:L-glutamate ligase/coenzyme F420-1:gamma-L-glutamate ligase</fullName>
    </submittedName>
</protein>
<keyword evidence="4" id="KW-0460">Magnesium</keyword>
<dbReference type="SUPFAM" id="SSF144010">
    <property type="entry name" value="CofE-like"/>
    <property type="match status" value="1"/>
</dbReference>
<dbReference type="GO" id="GO:0052618">
    <property type="term" value="F:coenzyme F420-0:L-glutamate ligase activity"/>
    <property type="evidence" value="ECO:0007669"/>
    <property type="project" value="TreeGrafter"/>
</dbReference>
<dbReference type="Gene3D" id="3.30.1330.100">
    <property type="entry name" value="CofE-like"/>
    <property type="match status" value="1"/>
</dbReference>
<dbReference type="EMBL" id="SLWL01000017">
    <property type="protein sequence ID" value="TCO09488.1"/>
    <property type="molecule type" value="Genomic_DNA"/>
</dbReference>
<keyword evidence="2" id="KW-0479">Metal-binding</keyword>